<dbReference type="InterPro" id="IPR051913">
    <property type="entry name" value="GH2_Domain-Containing"/>
</dbReference>
<name>A0A9W6HU57_9MICO</name>
<evidence type="ECO:0000259" key="6">
    <source>
        <dbReference type="Pfam" id="PF02837"/>
    </source>
</evidence>
<reference evidence="7" key="2">
    <citation type="submission" date="2023-01" db="EMBL/GenBank/DDBJ databases">
        <authorList>
            <person name="Sun Q."/>
            <person name="Evtushenko L."/>
        </authorList>
    </citation>
    <scope>NUCLEOTIDE SEQUENCE</scope>
    <source>
        <strain evidence="7">VKM Ac-1958</strain>
    </source>
</reference>
<dbReference type="GO" id="GO:0004553">
    <property type="term" value="F:hydrolase activity, hydrolyzing O-glycosyl compounds"/>
    <property type="evidence" value="ECO:0007669"/>
    <property type="project" value="InterPro"/>
</dbReference>
<evidence type="ECO:0000259" key="5">
    <source>
        <dbReference type="Pfam" id="PF02836"/>
    </source>
</evidence>
<dbReference type="InterPro" id="IPR006104">
    <property type="entry name" value="Glyco_hydro_2_N"/>
</dbReference>
<dbReference type="InterPro" id="IPR036156">
    <property type="entry name" value="Beta-gal/glucu_dom_sf"/>
</dbReference>
<dbReference type="Gene3D" id="3.20.20.80">
    <property type="entry name" value="Glycosidases"/>
    <property type="match status" value="1"/>
</dbReference>
<feature type="domain" description="Glycoside hydrolase family 2 immunoglobulin-like beta-sandwich" evidence="4">
    <location>
        <begin position="166"/>
        <end position="250"/>
    </location>
</feature>
<dbReference type="InterPro" id="IPR008979">
    <property type="entry name" value="Galactose-bd-like_sf"/>
</dbReference>
<gene>
    <name evidence="7" type="ORF">GCM10017596_27430</name>
</gene>
<dbReference type="InterPro" id="IPR013783">
    <property type="entry name" value="Ig-like_fold"/>
</dbReference>
<dbReference type="AlphaFoldDB" id="A0A9W6HU57"/>
<dbReference type="Pfam" id="PF02836">
    <property type="entry name" value="Glyco_hydro_2_C"/>
    <property type="match status" value="1"/>
</dbReference>
<evidence type="ECO:0000313" key="8">
    <source>
        <dbReference type="Proteomes" id="UP001142325"/>
    </source>
</evidence>
<dbReference type="Gene3D" id="2.60.40.10">
    <property type="entry name" value="Immunoglobulins"/>
    <property type="match status" value="1"/>
</dbReference>
<dbReference type="GO" id="GO:0005975">
    <property type="term" value="P:carbohydrate metabolic process"/>
    <property type="evidence" value="ECO:0007669"/>
    <property type="project" value="InterPro"/>
</dbReference>
<evidence type="ECO:0000256" key="2">
    <source>
        <dbReference type="ARBA" id="ARBA00022801"/>
    </source>
</evidence>
<dbReference type="Pfam" id="PF02837">
    <property type="entry name" value="Glyco_hydro_2_N"/>
    <property type="match status" value="1"/>
</dbReference>
<sequence length="869" mass="94859">MSTALRAMISLDGDWKLHLPGDAGIRTVSVPGTWTTQVAGFGESHETVRFERSFDVTVRSDRRLIMRFEAVNHTAVVRVNGIVVGEHVGAWEPFEFDVTDVVVDGQNTLEVTVSYPPRYGSEAEAGFLEHPLGKQSWYGTTAGIWQSVALEERHEAHVRSVSLRADADTSTILVDGTVTAAEGATATVLSDGVAVATATLDVQDGALVGVVPVPAVRRWELEAPHLYTVEIAVQVAGETVDAVHRETGFRTFRAEAGRFYLNEREIYMRAVLDQDYHPGASARSEDFDAWEGMLRHTKELGFNMLRVHIKRPDPRYYEIADRLGMLVWTELPSWMTWTPQVAAMGHELLRSLIARDGHHPSIVIWTIMNESWGIDLSSPAQRDWLREVFDDIEQHAAGSLVVDNSACEPNFHLRTHIDDFHVYRGIPESRRVWDAKIAEFAGRPDWTFSPHGDAARTGAEPLVLSEFGNWALPYALDQYEADGSEPWWFALGADWAFGAAEGTGLMDRFRSMGLEDVFGSWPELVRQLQRAQLVANRYQTTSIRLHDEIRGYVLTQLSDVQWEANGLFDMNRTPKAYTAEFALANGEHAVALRPDAYSVATGQELGMTVTTLPAPQGMPDGALLRVCIDGVSAAEFPAGSLREERMLRLTLPAESGQYLVSAELHDAGTLIARDAADVLVVSGAQWDGGAVRAGDESVAQWLDALGVPVGADADLLVVRTFTDDARAHAAAGGRVLLLAEESGALGAAFDYLPSARLTSRAGDGDWVPRIEWLDRRGAFTDVPGDTVLGIAFEDLLGSLVITGIPGPLRPAIVHSAIFSGWLRGAATSTATVRWSEGAVTISTMRVREALSTAPIARAVGLGLLRAAVS</sequence>
<dbReference type="InterPro" id="IPR006103">
    <property type="entry name" value="Glyco_hydro_2_cat"/>
</dbReference>
<dbReference type="PANTHER" id="PTHR42732:SF2">
    <property type="entry name" value="BETA-MANNOSIDASE"/>
    <property type="match status" value="1"/>
</dbReference>
<dbReference type="InterPro" id="IPR006102">
    <property type="entry name" value="Ig-like_GH2"/>
</dbReference>
<dbReference type="RefSeq" id="WP_204937835.1">
    <property type="nucleotide sequence ID" value="NZ_BAAAUM010000002.1"/>
</dbReference>
<keyword evidence="3" id="KW-0326">Glycosidase</keyword>
<dbReference type="SUPFAM" id="SSF51445">
    <property type="entry name" value="(Trans)glycosidases"/>
    <property type="match status" value="1"/>
</dbReference>
<evidence type="ECO:0000259" key="4">
    <source>
        <dbReference type="Pfam" id="PF00703"/>
    </source>
</evidence>
<dbReference type="Gene3D" id="2.60.120.260">
    <property type="entry name" value="Galactose-binding domain-like"/>
    <property type="match status" value="1"/>
</dbReference>
<evidence type="ECO:0000256" key="3">
    <source>
        <dbReference type="ARBA" id="ARBA00023295"/>
    </source>
</evidence>
<dbReference type="InterPro" id="IPR017853">
    <property type="entry name" value="GH"/>
</dbReference>
<comment type="similarity">
    <text evidence="1">Belongs to the glycosyl hydrolase 2 family.</text>
</comment>
<proteinExistence type="inferred from homology"/>
<dbReference type="Pfam" id="PF00703">
    <property type="entry name" value="Glyco_hydro_2"/>
    <property type="match status" value="1"/>
</dbReference>
<evidence type="ECO:0000256" key="1">
    <source>
        <dbReference type="ARBA" id="ARBA00007401"/>
    </source>
</evidence>
<protein>
    <recommendedName>
        <fullName evidence="9">Glycoside hydrolase family 2</fullName>
    </recommendedName>
</protein>
<dbReference type="SUPFAM" id="SSF49785">
    <property type="entry name" value="Galactose-binding domain-like"/>
    <property type="match status" value="1"/>
</dbReference>
<accession>A0A9W6HU57</accession>
<dbReference type="Proteomes" id="UP001142325">
    <property type="component" value="Unassembled WGS sequence"/>
</dbReference>
<evidence type="ECO:0008006" key="9">
    <source>
        <dbReference type="Google" id="ProtNLM"/>
    </source>
</evidence>
<reference evidence="7" key="1">
    <citation type="journal article" date="2014" name="Int. J. Syst. Evol. Microbiol.">
        <title>Complete genome sequence of Corynebacterium casei LMG S-19264T (=DSM 44701T), isolated from a smear-ripened cheese.</title>
        <authorList>
            <consortium name="US DOE Joint Genome Institute (JGI-PGF)"/>
            <person name="Walter F."/>
            <person name="Albersmeier A."/>
            <person name="Kalinowski J."/>
            <person name="Ruckert C."/>
        </authorList>
    </citation>
    <scope>NUCLEOTIDE SEQUENCE</scope>
    <source>
        <strain evidence="7">VKM Ac-1958</strain>
    </source>
</reference>
<dbReference type="SUPFAM" id="SSF49303">
    <property type="entry name" value="beta-Galactosidase/glucuronidase domain"/>
    <property type="match status" value="1"/>
</dbReference>
<feature type="domain" description="Glycosyl hydrolases family 2 sugar binding" evidence="6">
    <location>
        <begin position="9"/>
        <end position="117"/>
    </location>
</feature>
<comment type="caution">
    <text evidence="7">The sequence shown here is derived from an EMBL/GenBank/DDBJ whole genome shotgun (WGS) entry which is preliminary data.</text>
</comment>
<dbReference type="EMBL" id="BSET01000002">
    <property type="protein sequence ID" value="GLK03028.1"/>
    <property type="molecule type" value="Genomic_DNA"/>
</dbReference>
<keyword evidence="8" id="KW-1185">Reference proteome</keyword>
<dbReference type="PANTHER" id="PTHR42732">
    <property type="entry name" value="BETA-GALACTOSIDASE"/>
    <property type="match status" value="1"/>
</dbReference>
<keyword evidence="2" id="KW-0378">Hydrolase</keyword>
<feature type="domain" description="Glycoside hydrolase family 2 catalytic" evidence="5">
    <location>
        <begin position="255"/>
        <end position="371"/>
    </location>
</feature>
<evidence type="ECO:0000313" key="7">
    <source>
        <dbReference type="EMBL" id="GLK03028.1"/>
    </source>
</evidence>
<organism evidence="7 8">
    <name type="scientific">Microbacterium keratanolyticum</name>
    <dbReference type="NCBI Taxonomy" id="67574"/>
    <lineage>
        <taxon>Bacteria</taxon>
        <taxon>Bacillati</taxon>
        <taxon>Actinomycetota</taxon>
        <taxon>Actinomycetes</taxon>
        <taxon>Micrococcales</taxon>
        <taxon>Microbacteriaceae</taxon>
        <taxon>Microbacterium</taxon>
    </lineage>
</organism>